<comment type="caution">
    <text evidence="2">The sequence shown here is derived from an EMBL/GenBank/DDBJ whole genome shotgun (WGS) entry which is preliminary data.</text>
</comment>
<reference evidence="2 3" key="1">
    <citation type="submission" date="2019-06" db="EMBL/GenBank/DDBJ databases">
        <title>Sequencing the genomes of 1000 actinobacteria strains.</title>
        <authorList>
            <person name="Klenk H.-P."/>
        </authorList>
    </citation>
    <scope>NUCLEOTIDE SEQUENCE [LARGE SCALE GENOMIC DNA]</scope>
    <source>
        <strain evidence="2 3">DSM 42059</strain>
    </source>
</reference>
<dbReference type="EMBL" id="VIWW01000001">
    <property type="protein sequence ID" value="TWG07003.1"/>
    <property type="molecule type" value="Genomic_DNA"/>
</dbReference>
<feature type="region of interest" description="Disordered" evidence="1">
    <location>
        <begin position="339"/>
        <end position="419"/>
    </location>
</feature>
<proteinExistence type="predicted"/>
<gene>
    <name evidence="2" type="ORF">FHX80_115504</name>
</gene>
<feature type="compositionally biased region" description="Basic residues" evidence="1">
    <location>
        <begin position="20"/>
        <end position="30"/>
    </location>
</feature>
<name>A0A561V5Z4_9ACTN</name>
<evidence type="ECO:0000313" key="2">
    <source>
        <dbReference type="EMBL" id="TWG07003.1"/>
    </source>
</evidence>
<accession>A0A561V5Z4</accession>
<dbReference type="AlphaFoldDB" id="A0A561V5Z4"/>
<dbReference type="Proteomes" id="UP000318186">
    <property type="component" value="Unassembled WGS sequence"/>
</dbReference>
<organism evidence="2 3">
    <name type="scientific">Streptomyces brevispora</name>
    <dbReference type="NCBI Taxonomy" id="887462"/>
    <lineage>
        <taxon>Bacteria</taxon>
        <taxon>Bacillati</taxon>
        <taxon>Actinomycetota</taxon>
        <taxon>Actinomycetes</taxon>
        <taxon>Kitasatosporales</taxon>
        <taxon>Streptomycetaceae</taxon>
        <taxon>Streptomyces</taxon>
    </lineage>
</organism>
<evidence type="ECO:0000256" key="1">
    <source>
        <dbReference type="SAM" id="MobiDB-lite"/>
    </source>
</evidence>
<sequence length="419" mass="42663">MLASADVDEDARAGPDAYPRHRRQELRKRVGLQKVGDLPFQGGALREVGAQLGGEAGHDGGARDDDGLLVEGGEDVLDQALCHSRCLGPDQSDQAATSGFADQGRGAVSLQDGEDGRVLDARAQDPFQRGVDLGEQAAQPVGGAGDFAGEVVVVSGEHVELGDGLVGGGQGAQGVGHGAGGVGDDERVAGVGLGLAGVEVGDPAHSQAGQVSDQAARVAGDGQRQSADVGGLVDDHQDGAVLRTQFVEQGPQLGFAVGQPLVEDGLAGRGQAPPLVLALADVQAEEDGHLTDLDHVQPPLMRLRPRPHLRHQMPASTSRRPAVPVAGSAVVPLISGLPVPPVPGDTTPRIMRTTGGHSHAGPGGREPHFGATKKTSDAVDLSSRAGVPQGVGGSAVPQAAEPESAVRGRPMERFSSMTR</sequence>
<feature type="region of interest" description="Disordered" evidence="1">
    <location>
        <begin position="1"/>
        <end position="30"/>
    </location>
</feature>
<evidence type="ECO:0000313" key="3">
    <source>
        <dbReference type="Proteomes" id="UP000318186"/>
    </source>
</evidence>
<protein>
    <submittedName>
        <fullName evidence="2">Uncharacterized protein</fullName>
    </submittedName>
</protein>